<dbReference type="OrthoDB" id="6387823at2"/>
<sequence length="73" mass="8519">MISSPEFAHKRLHALLILLLAFITVACSQRQIYEASHANRLQECEKLLPAQYQACVDEYGESYDDYQRRKTDK</sequence>
<proteinExistence type="predicted"/>
<dbReference type="Proteomes" id="UP000439591">
    <property type="component" value="Unassembled WGS sequence"/>
</dbReference>
<evidence type="ECO:0000313" key="1">
    <source>
        <dbReference type="EMBL" id="CAA0105184.1"/>
    </source>
</evidence>
<dbReference type="AlphaFoldDB" id="A0A5S9PM69"/>
<evidence type="ECO:0000313" key="3">
    <source>
        <dbReference type="Proteomes" id="UP000435877"/>
    </source>
</evidence>
<reference evidence="3 4" key="1">
    <citation type="submission" date="2019-11" db="EMBL/GenBank/DDBJ databases">
        <authorList>
            <person name="Holert J."/>
        </authorList>
    </citation>
    <scope>NUCLEOTIDE SEQUENCE [LARGE SCALE GENOMIC DNA]</scope>
    <source>
        <strain evidence="1">BC3_2A</strain>
        <strain evidence="2">SB11_1A</strain>
    </source>
</reference>
<accession>A0A5S9PM69</accession>
<dbReference type="RefSeq" id="WP_159269552.1">
    <property type="nucleotide sequence ID" value="NZ_CACSIK010000002.1"/>
</dbReference>
<protein>
    <submittedName>
        <fullName evidence="1">Uncharacterized protein</fullName>
    </submittedName>
</protein>
<dbReference type="Proteomes" id="UP000435877">
    <property type="component" value="Unassembled WGS sequence"/>
</dbReference>
<dbReference type="EMBL" id="CACSIM010000003">
    <property type="protein sequence ID" value="CAA0105184.1"/>
    <property type="molecule type" value="Genomic_DNA"/>
</dbReference>
<evidence type="ECO:0000313" key="4">
    <source>
        <dbReference type="Proteomes" id="UP000439591"/>
    </source>
</evidence>
<keyword evidence="3" id="KW-1185">Reference proteome</keyword>
<organism evidence="1 4">
    <name type="scientific">Zhongshania aliphaticivorans</name>
    <dbReference type="NCBI Taxonomy" id="1470434"/>
    <lineage>
        <taxon>Bacteria</taxon>
        <taxon>Pseudomonadati</taxon>
        <taxon>Pseudomonadota</taxon>
        <taxon>Gammaproteobacteria</taxon>
        <taxon>Cellvibrionales</taxon>
        <taxon>Spongiibacteraceae</taxon>
        <taxon>Zhongshania</taxon>
    </lineage>
</organism>
<dbReference type="EMBL" id="CACSIK010000002">
    <property type="protein sequence ID" value="CAA0105464.1"/>
    <property type="molecule type" value="Genomic_DNA"/>
</dbReference>
<name>A0A5S9PM69_9GAMM</name>
<evidence type="ECO:0000313" key="2">
    <source>
        <dbReference type="EMBL" id="CAA0105464.1"/>
    </source>
</evidence>
<gene>
    <name evidence="2" type="ORF">IHBHHGIJ_02850</name>
    <name evidence="1" type="ORF">KFEGEMFD_02222</name>
</gene>